<dbReference type="AlphaFoldDB" id="A0A2M6K9F5"/>
<dbReference type="Proteomes" id="UP000230869">
    <property type="component" value="Unassembled WGS sequence"/>
</dbReference>
<accession>A0A2M6K9F5</accession>
<organism evidence="1 2">
    <name type="scientific">Candidatus Falkowbacteria bacterium CG11_big_fil_rev_8_21_14_0_20_39_10</name>
    <dbReference type="NCBI Taxonomy" id="1974570"/>
    <lineage>
        <taxon>Bacteria</taxon>
        <taxon>Candidatus Falkowiibacteriota</taxon>
    </lineage>
</organism>
<reference evidence="1 2" key="1">
    <citation type="submission" date="2017-09" db="EMBL/GenBank/DDBJ databases">
        <title>Depth-based differentiation of microbial function through sediment-hosted aquifers and enrichment of novel symbionts in the deep terrestrial subsurface.</title>
        <authorList>
            <person name="Probst A.J."/>
            <person name="Ladd B."/>
            <person name="Jarett J.K."/>
            <person name="Geller-Mcgrath D.E."/>
            <person name="Sieber C.M."/>
            <person name="Emerson J.B."/>
            <person name="Anantharaman K."/>
            <person name="Thomas B.C."/>
            <person name="Malmstrom R."/>
            <person name="Stieglmeier M."/>
            <person name="Klingl A."/>
            <person name="Woyke T."/>
            <person name="Ryan C.M."/>
            <person name="Banfield J.F."/>
        </authorList>
    </citation>
    <scope>NUCLEOTIDE SEQUENCE [LARGE SCALE GENOMIC DNA]</scope>
    <source>
        <strain evidence="1">CG11_big_fil_rev_8_21_14_0_20_39_10</strain>
    </source>
</reference>
<evidence type="ECO:0000313" key="1">
    <source>
        <dbReference type="EMBL" id="PIR13565.1"/>
    </source>
</evidence>
<sequence>MDNVSRVKAGIKTGENIDSVWFPTNKQMPGAIALKSDFPFLHCLILDMYRAPKAIWVVEKGRPEPEIIVIEKKGYSIPLLAEAELKII</sequence>
<protein>
    <submittedName>
        <fullName evidence="1">Uncharacterized protein</fullName>
    </submittedName>
</protein>
<proteinExistence type="predicted"/>
<name>A0A2M6K9F5_9BACT</name>
<dbReference type="EMBL" id="PCWW01000030">
    <property type="protein sequence ID" value="PIR13565.1"/>
    <property type="molecule type" value="Genomic_DNA"/>
</dbReference>
<gene>
    <name evidence="1" type="ORF">COV49_01800</name>
</gene>
<comment type="caution">
    <text evidence="1">The sequence shown here is derived from an EMBL/GenBank/DDBJ whole genome shotgun (WGS) entry which is preliminary data.</text>
</comment>
<evidence type="ECO:0000313" key="2">
    <source>
        <dbReference type="Proteomes" id="UP000230869"/>
    </source>
</evidence>